<protein>
    <submittedName>
        <fullName evidence="3">Reverse transcriptase domain-containing protein</fullName>
    </submittedName>
</protein>
<dbReference type="Pfam" id="PF03732">
    <property type="entry name" value="Retrotrans_gag"/>
    <property type="match status" value="1"/>
</dbReference>
<gene>
    <name evidence="3" type="ORF">Tco_1056312</name>
</gene>
<reference evidence="3" key="1">
    <citation type="journal article" date="2022" name="Int. J. Mol. Sci.">
        <title>Draft Genome of Tanacetum Coccineum: Genomic Comparison of Closely Related Tanacetum-Family Plants.</title>
        <authorList>
            <person name="Yamashiro T."/>
            <person name="Shiraishi A."/>
            <person name="Nakayama K."/>
            <person name="Satake H."/>
        </authorList>
    </citation>
    <scope>NUCLEOTIDE SEQUENCE</scope>
</reference>
<accession>A0ABQ5H2T2</accession>
<sequence length="302" mass="34563">MRWLNDSSTKGQAGKENITSKALIGGNPRRMTRGSDKKHTNHWIFTLNLVQKKHKRPTQRMPTLAIRVLIINPTDECTHGGGFEDAIVIPPFQADNFELKPSLITLVQSNKFSGDGDKTDPHGHIRYFEKITNNFRYQNVPSTTVKLLLFPFSIDGVAKTWLDKEPPQSILTWDDLVSKFIHKFFPPSKTTNLRNEIMNFRQYANETFYEAWERFKDLLRACPHHGFLLTHQIDTFYNALNYNDQDSLNSAAGGYFLDKMPNDCLRIIESKVKVRHSRNAVSRVSTNAPLSSSSSSNSFELQ</sequence>
<feature type="domain" description="Retrotransposon gag" evidence="2">
    <location>
        <begin position="149"/>
        <end position="241"/>
    </location>
</feature>
<keyword evidence="3" id="KW-0695">RNA-directed DNA polymerase</keyword>
<comment type="caution">
    <text evidence="3">The sequence shown here is derived from an EMBL/GenBank/DDBJ whole genome shotgun (WGS) entry which is preliminary data.</text>
</comment>
<dbReference type="PANTHER" id="PTHR33223">
    <property type="entry name" value="CCHC-TYPE DOMAIN-CONTAINING PROTEIN"/>
    <property type="match status" value="1"/>
</dbReference>
<feature type="compositionally biased region" description="Polar residues" evidence="1">
    <location>
        <begin position="1"/>
        <end position="11"/>
    </location>
</feature>
<dbReference type="GO" id="GO:0003964">
    <property type="term" value="F:RNA-directed DNA polymerase activity"/>
    <property type="evidence" value="ECO:0007669"/>
    <property type="project" value="UniProtKB-KW"/>
</dbReference>
<name>A0ABQ5H2T2_9ASTR</name>
<evidence type="ECO:0000256" key="1">
    <source>
        <dbReference type="SAM" id="MobiDB-lite"/>
    </source>
</evidence>
<evidence type="ECO:0000313" key="3">
    <source>
        <dbReference type="EMBL" id="GJT81970.1"/>
    </source>
</evidence>
<dbReference type="EMBL" id="BQNB010019125">
    <property type="protein sequence ID" value="GJT81970.1"/>
    <property type="molecule type" value="Genomic_DNA"/>
</dbReference>
<organism evidence="3 4">
    <name type="scientific">Tanacetum coccineum</name>
    <dbReference type="NCBI Taxonomy" id="301880"/>
    <lineage>
        <taxon>Eukaryota</taxon>
        <taxon>Viridiplantae</taxon>
        <taxon>Streptophyta</taxon>
        <taxon>Embryophyta</taxon>
        <taxon>Tracheophyta</taxon>
        <taxon>Spermatophyta</taxon>
        <taxon>Magnoliopsida</taxon>
        <taxon>eudicotyledons</taxon>
        <taxon>Gunneridae</taxon>
        <taxon>Pentapetalae</taxon>
        <taxon>asterids</taxon>
        <taxon>campanulids</taxon>
        <taxon>Asterales</taxon>
        <taxon>Asteraceae</taxon>
        <taxon>Asteroideae</taxon>
        <taxon>Anthemideae</taxon>
        <taxon>Anthemidinae</taxon>
        <taxon>Tanacetum</taxon>
    </lineage>
</organism>
<reference evidence="3" key="2">
    <citation type="submission" date="2022-01" db="EMBL/GenBank/DDBJ databases">
        <authorList>
            <person name="Yamashiro T."/>
            <person name="Shiraishi A."/>
            <person name="Satake H."/>
            <person name="Nakayama K."/>
        </authorList>
    </citation>
    <scope>NUCLEOTIDE SEQUENCE</scope>
</reference>
<dbReference type="PANTHER" id="PTHR33223:SF11">
    <property type="entry name" value="ELEMENT PROTEIN, PUTATIVE-RELATED"/>
    <property type="match status" value="1"/>
</dbReference>
<evidence type="ECO:0000259" key="2">
    <source>
        <dbReference type="Pfam" id="PF03732"/>
    </source>
</evidence>
<keyword evidence="3" id="KW-0808">Transferase</keyword>
<keyword evidence="4" id="KW-1185">Reference proteome</keyword>
<keyword evidence="3" id="KW-0548">Nucleotidyltransferase</keyword>
<dbReference type="Proteomes" id="UP001151760">
    <property type="component" value="Unassembled WGS sequence"/>
</dbReference>
<evidence type="ECO:0000313" key="4">
    <source>
        <dbReference type="Proteomes" id="UP001151760"/>
    </source>
</evidence>
<feature type="region of interest" description="Disordered" evidence="1">
    <location>
        <begin position="1"/>
        <end position="38"/>
    </location>
</feature>
<proteinExistence type="predicted"/>
<dbReference type="InterPro" id="IPR005162">
    <property type="entry name" value="Retrotrans_gag_dom"/>
</dbReference>